<sequence length="94" mass="10899">MIVVTLTYKKPLAEVDAALKGHIAFLDHYYEQRKFLASGRRENRVGGVILVLSSSIQEVEEIMKNDPFYIHGVADYDFMWFEPSKSLEEIKEFV</sequence>
<evidence type="ECO:0000256" key="1">
    <source>
        <dbReference type="ARBA" id="ARBA00007689"/>
    </source>
</evidence>
<protein>
    <submittedName>
        <fullName evidence="3">YCII-related domain protein</fullName>
    </submittedName>
</protein>
<dbReference type="AlphaFoldDB" id="A0A446ZFI3"/>
<feature type="domain" description="YCII-related" evidence="2">
    <location>
        <begin position="1"/>
        <end position="77"/>
    </location>
</feature>
<dbReference type="Gene3D" id="3.30.70.1060">
    <property type="entry name" value="Dimeric alpha+beta barrel"/>
    <property type="match status" value="1"/>
</dbReference>
<dbReference type="SUPFAM" id="SSF54909">
    <property type="entry name" value="Dimeric alpha+beta barrel"/>
    <property type="match status" value="1"/>
</dbReference>
<dbReference type="RefSeq" id="WP_133971583.1">
    <property type="nucleotide sequence ID" value="NZ_LS999521.1"/>
</dbReference>
<dbReference type="EMBL" id="LS999521">
    <property type="protein sequence ID" value="VAX43247.1"/>
    <property type="molecule type" value="Genomic_DNA"/>
</dbReference>
<proteinExistence type="inferred from homology"/>
<dbReference type="Pfam" id="PF03795">
    <property type="entry name" value="YCII"/>
    <property type="match status" value="1"/>
</dbReference>
<comment type="similarity">
    <text evidence="1">Belongs to the YciI family.</text>
</comment>
<dbReference type="Proteomes" id="UP000294355">
    <property type="component" value="Chromosome"/>
</dbReference>
<evidence type="ECO:0000313" key="4">
    <source>
        <dbReference type="Proteomes" id="UP000294355"/>
    </source>
</evidence>
<dbReference type="OrthoDB" id="9814407at2"/>
<dbReference type="PANTHER" id="PTHR37828:SF1">
    <property type="entry name" value="YCII-RELATED DOMAIN-CONTAINING PROTEIN"/>
    <property type="match status" value="1"/>
</dbReference>
<name>A0A446ZFI3_ACICA</name>
<reference evidence="3 4" key="1">
    <citation type="submission" date="2018-08" db="EMBL/GenBank/DDBJ databases">
        <authorList>
            <person name="Gonzaga-Molto A."/>
        </authorList>
    </citation>
    <scope>NUCLEOTIDE SEQUENCE [LARGE SCALE GENOMIC DNA]</scope>
    <source>
        <strain evidence="3">Acinetobacter calcoaceticus str. 2117</strain>
    </source>
</reference>
<dbReference type="InterPro" id="IPR005545">
    <property type="entry name" value="YCII"/>
</dbReference>
<accession>A0A446ZFI3</accession>
<dbReference type="InterPro" id="IPR011008">
    <property type="entry name" value="Dimeric_a/b-barrel"/>
</dbReference>
<evidence type="ECO:0000313" key="3">
    <source>
        <dbReference type="EMBL" id="VAX43247.1"/>
    </source>
</evidence>
<dbReference type="PANTHER" id="PTHR37828">
    <property type="entry name" value="GSR2449 PROTEIN"/>
    <property type="match status" value="1"/>
</dbReference>
<gene>
    <name evidence="3" type="ORF">AC2117_00385</name>
</gene>
<organism evidence="3 4">
    <name type="scientific">Acinetobacter calcoaceticus</name>
    <dbReference type="NCBI Taxonomy" id="471"/>
    <lineage>
        <taxon>Bacteria</taxon>
        <taxon>Pseudomonadati</taxon>
        <taxon>Pseudomonadota</taxon>
        <taxon>Gammaproteobacteria</taxon>
        <taxon>Moraxellales</taxon>
        <taxon>Moraxellaceae</taxon>
        <taxon>Acinetobacter</taxon>
        <taxon>Acinetobacter calcoaceticus/baumannii complex</taxon>
    </lineage>
</organism>
<evidence type="ECO:0000259" key="2">
    <source>
        <dbReference type="Pfam" id="PF03795"/>
    </source>
</evidence>